<dbReference type="PANTHER" id="PTHR33164:SF105">
    <property type="entry name" value="TRANSCRIPTIONAL REPRESSOR PROTEIN-RELATED"/>
    <property type="match status" value="1"/>
</dbReference>
<dbReference type="InterPro" id="IPR036390">
    <property type="entry name" value="WH_DNA-bd_sf"/>
</dbReference>
<dbReference type="Pfam" id="PF12802">
    <property type="entry name" value="MarR_2"/>
    <property type="match status" value="1"/>
</dbReference>
<proteinExistence type="predicted"/>
<accession>A0A7S8IXW5</accession>
<dbReference type="PROSITE" id="PS50995">
    <property type="entry name" value="HTH_MARR_2"/>
    <property type="match status" value="1"/>
</dbReference>
<name>A0A7S8IXW5_9BACT</name>
<protein>
    <recommendedName>
        <fullName evidence="4">HTH marR-type domain-containing protein</fullName>
    </recommendedName>
</protein>
<dbReference type="InterPro" id="IPR000835">
    <property type="entry name" value="HTH_MarR-typ"/>
</dbReference>
<dbReference type="Proteomes" id="UP000593737">
    <property type="component" value="Chromosome"/>
</dbReference>
<evidence type="ECO:0000256" key="1">
    <source>
        <dbReference type="ARBA" id="ARBA00023015"/>
    </source>
</evidence>
<evidence type="ECO:0000313" key="6">
    <source>
        <dbReference type="Proteomes" id="UP000593737"/>
    </source>
</evidence>
<evidence type="ECO:0000256" key="2">
    <source>
        <dbReference type="ARBA" id="ARBA00023125"/>
    </source>
</evidence>
<dbReference type="Gene3D" id="1.10.10.10">
    <property type="entry name" value="Winged helix-like DNA-binding domain superfamily/Winged helix DNA-binding domain"/>
    <property type="match status" value="1"/>
</dbReference>
<evidence type="ECO:0000313" key="5">
    <source>
        <dbReference type="EMBL" id="QPD03407.1"/>
    </source>
</evidence>
<dbReference type="GO" id="GO:0003677">
    <property type="term" value="F:DNA binding"/>
    <property type="evidence" value="ECO:0007669"/>
    <property type="project" value="UniProtKB-KW"/>
</dbReference>
<dbReference type="KEGG" id="nkf:Nkreftii_001181"/>
<feature type="domain" description="HTH marR-type" evidence="4">
    <location>
        <begin position="9"/>
        <end position="143"/>
    </location>
</feature>
<dbReference type="AlphaFoldDB" id="A0A7S8IXW5"/>
<evidence type="ECO:0000256" key="3">
    <source>
        <dbReference type="ARBA" id="ARBA00023163"/>
    </source>
</evidence>
<evidence type="ECO:0000259" key="4">
    <source>
        <dbReference type="PROSITE" id="PS50995"/>
    </source>
</evidence>
<gene>
    <name evidence="5" type="ORF">Nkreftii_001181</name>
</gene>
<dbReference type="EMBL" id="CP047423">
    <property type="protein sequence ID" value="QPD03407.1"/>
    <property type="molecule type" value="Genomic_DNA"/>
</dbReference>
<keyword evidence="2" id="KW-0238">DNA-binding</keyword>
<dbReference type="PROSITE" id="PS01117">
    <property type="entry name" value="HTH_MARR_1"/>
    <property type="match status" value="1"/>
</dbReference>
<keyword evidence="3" id="KW-0804">Transcription</keyword>
<organism evidence="5 6">
    <name type="scientific">Candidatus Nitrospira kreftii</name>
    <dbReference type="NCBI Taxonomy" id="2652173"/>
    <lineage>
        <taxon>Bacteria</taxon>
        <taxon>Pseudomonadati</taxon>
        <taxon>Nitrospirota</taxon>
        <taxon>Nitrospiria</taxon>
        <taxon>Nitrospirales</taxon>
        <taxon>Nitrospiraceae</taxon>
        <taxon>Nitrospira</taxon>
    </lineage>
</organism>
<keyword evidence="1" id="KW-0805">Transcription regulation</keyword>
<reference evidence="5 6" key="1">
    <citation type="journal article" date="2020" name="ISME J.">
        <title>Enrichment and physiological characterization of a novel comammox Nitrospira indicates ammonium inhibition of complete nitrification.</title>
        <authorList>
            <person name="Sakoula D."/>
            <person name="Koch H."/>
            <person name="Frank J."/>
            <person name="Jetten M.S.M."/>
            <person name="van Kessel M.A.H.J."/>
            <person name="Lucker S."/>
        </authorList>
    </citation>
    <scope>NUCLEOTIDE SEQUENCE [LARGE SCALE GENOMIC DNA]</scope>
    <source>
        <strain evidence="5">Comreactor17</strain>
    </source>
</reference>
<dbReference type="SMART" id="SM00347">
    <property type="entry name" value="HTH_MARR"/>
    <property type="match status" value="1"/>
</dbReference>
<dbReference type="PANTHER" id="PTHR33164">
    <property type="entry name" value="TRANSCRIPTIONAL REGULATOR, MARR FAMILY"/>
    <property type="match status" value="1"/>
</dbReference>
<dbReference type="InterPro" id="IPR023187">
    <property type="entry name" value="Tscrpt_reg_MarR-type_CS"/>
</dbReference>
<dbReference type="SUPFAM" id="SSF46785">
    <property type="entry name" value="Winged helix' DNA-binding domain"/>
    <property type="match status" value="1"/>
</dbReference>
<dbReference type="GO" id="GO:0003700">
    <property type="term" value="F:DNA-binding transcription factor activity"/>
    <property type="evidence" value="ECO:0007669"/>
    <property type="project" value="InterPro"/>
</dbReference>
<dbReference type="GO" id="GO:0006950">
    <property type="term" value="P:response to stress"/>
    <property type="evidence" value="ECO:0007669"/>
    <property type="project" value="TreeGrafter"/>
</dbReference>
<dbReference type="InterPro" id="IPR036388">
    <property type="entry name" value="WH-like_DNA-bd_sf"/>
</dbReference>
<sequence>MGKPISSHVPCYCAVLRKAVRRVSVLYDAQLRNTGLKTTQFALLGELGRHRSTPPTMNELAEYLVMDRSTLGHNVRPLLRQGLVALKPDAIDGRTRRVTLTAKGAAKYANAKASWRKAQQEYEFLIGKTAAVSLRNALEKLATSGAH</sequence>
<dbReference type="InterPro" id="IPR039422">
    <property type="entry name" value="MarR/SlyA-like"/>
</dbReference>